<organism evidence="1 2">
    <name type="scientific">Puccinia graminis f. sp. tritici</name>
    <dbReference type="NCBI Taxonomy" id="56615"/>
    <lineage>
        <taxon>Eukaryota</taxon>
        <taxon>Fungi</taxon>
        <taxon>Dikarya</taxon>
        <taxon>Basidiomycota</taxon>
        <taxon>Pucciniomycotina</taxon>
        <taxon>Pucciniomycetes</taxon>
        <taxon>Pucciniales</taxon>
        <taxon>Pucciniaceae</taxon>
        <taxon>Puccinia</taxon>
    </lineage>
</organism>
<reference evidence="1 2" key="1">
    <citation type="submission" date="2019-05" db="EMBL/GenBank/DDBJ databases">
        <title>Emergence of the Ug99 lineage of the wheat stem rust pathogen through somatic hybridization.</title>
        <authorList>
            <person name="Li F."/>
            <person name="Upadhyaya N.M."/>
            <person name="Sperschneider J."/>
            <person name="Matny O."/>
            <person name="Nguyen-Phuc H."/>
            <person name="Mago R."/>
            <person name="Raley C."/>
            <person name="Miller M.E."/>
            <person name="Silverstein K.A.T."/>
            <person name="Henningsen E."/>
            <person name="Hirsch C.D."/>
            <person name="Visser B."/>
            <person name="Pretorius Z.A."/>
            <person name="Steffenson B.J."/>
            <person name="Schwessinger B."/>
            <person name="Dodds P.N."/>
            <person name="Figueroa M."/>
        </authorList>
    </citation>
    <scope>NUCLEOTIDE SEQUENCE [LARGE SCALE GENOMIC DNA]</scope>
    <source>
        <strain evidence="1 2">Ug99</strain>
    </source>
</reference>
<accession>A0A5B0QE29</accession>
<comment type="caution">
    <text evidence="1">The sequence shown here is derived from an EMBL/GenBank/DDBJ whole genome shotgun (WGS) entry which is preliminary data.</text>
</comment>
<evidence type="ECO:0000313" key="1">
    <source>
        <dbReference type="EMBL" id="KAA1111438.1"/>
    </source>
</evidence>
<evidence type="ECO:0000313" key="2">
    <source>
        <dbReference type="Proteomes" id="UP000325313"/>
    </source>
</evidence>
<protein>
    <submittedName>
        <fullName evidence="1">Uncharacterized protein</fullName>
    </submittedName>
</protein>
<gene>
    <name evidence="1" type="ORF">PGTUg99_007021</name>
</gene>
<dbReference type="AlphaFoldDB" id="A0A5B0QE29"/>
<proteinExistence type="predicted"/>
<name>A0A5B0QE29_PUCGR</name>
<dbReference type="Proteomes" id="UP000325313">
    <property type="component" value="Unassembled WGS sequence"/>
</dbReference>
<dbReference type="EMBL" id="VDEP01000283">
    <property type="protein sequence ID" value="KAA1111438.1"/>
    <property type="molecule type" value="Genomic_DNA"/>
</dbReference>
<sequence length="107" mass="11834">MNERSLLTIAEAVSPRVPIRTPKIRRYPTGYRVESGHGMTLDIPGIRSVLGSPKPLGEVWAGGSDLSGTRRWSRICRVRISERRYPNPEARIGTLVSPQAPQSEGLI</sequence>